<feature type="binding site" evidence="17">
    <location>
        <position position="223"/>
    </location>
    <ligand>
        <name>NADP(+)</name>
        <dbReference type="ChEBI" id="CHEBI:58349"/>
    </ligand>
</feature>
<evidence type="ECO:0000256" key="5">
    <source>
        <dbReference type="ARBA" id="ARBA00007417"/>
    </source>
</evidence>
<evidence type="ECO:0000256" key="13">
    <source>
        <dbReference type="ARBA" id="ARBA00049861"/>
    </source>
</evidence>
<dbReference type="Gene3D" id="3.40.140.10">
    <property type="entry name" value="Cytidine Deaminase, domain 2"/>
    <property type="match status" value="1"/>
</dbReference>
<dbReference type="eggNOG" id="COG0117">
    <property type="taxonomic scope" value="Bacteria"/>
</dbReference>
<comment type="similarity">
    <text evidence="4 15">In the N-terminal section; belongs to the cytidine and deoxycytidylate deaminase family.</text>
</comment>
<comment type="catalytic activity">
    <reaction evidence="14 15">
        <text>2,5-diamino-6-hydroxy-4-(5-phosphoribosylamino)-pyrimidine + H2O + H(+) = 5-amino-6-(5-phospho-D-ribosylamino)uracil + NH4(+)</text>
        <dbReference type="Rhea" id="RHEA:21868"/>
        <dbReference type="ChEBI" id="CHEBI:15377"/>
        <dbReference type="ChEBI" id="CHEBI:15378"/>
        <dbReference type="ChEBI" id="CHEBI:28938"/>
        <dbReference type="ChEBI" id="CHEBI:58453"/>
        <dbReference type="ChEBI" id="CHEBI:58614"/>
        <dbReference type="EC" id="3.5.4.26"/>
    </reaction>
</comment>
<dbReference type="EC" id="1.1.1.193" evidence="15"/>
<feature type="binding site" evidence="17">
    <location>
        <position position="202"/>
    </location>
    <ligand>
        <name>NADP(+)</name>
        <dbReference type="ChEBI" id="CHEBI:58349"/>
    </ligand>
</feature>
<evidence type="ECO:0000256" key="16">
    <source>
        <dbReference type="PIRSR" id="PIRSR006769-1"/>
    </source>
</evidence>
<dbReference type="CDD" id="cd01284">
    <property type="entry name" value="Riboflavin_deaminase-reductase"/>
    <property type="match status" value="1"/>
</dbReference>
<dbReference type="InterPro" id="IPR004794">
    <property type="entry name" value="Eubact_RibD"/>
</dbReference>
<keyword evidence="8 15" id="KW-0378">Hydrolase</keyword>
<dbReference type="GO" id="GO:0009231">
    <property type="term" value="P:riboflavin biosynthetic process"/>
    <property type="evidence" value="ECO:0007669"/>
    <property type="project" value="UniProtKB-UniPathway"/>
</dbReference>
<dbReference type="GO" id="GO:0050661">
    <property type="term" value="F:NADP binding"/>
    <property type="evidence" value="ECO:0007669"/>
    <property type="project" value="InterPro"/>
</dbReference>
<feature type="binding site" evidence="18">
    <location>
        <position position="77"/>
    </location>
    <ligand>
        <name>Zn(2+)</name>
        <dbReference type="ChEBI" id="CHEBI:29105"/>
        <note>catalytic</note>
    </ligand>
</feature>
<feature type="binding site" evidence="17">
    <location>
        <begin position="298"/>
        <end position="304"/>
    </location>
    <ligand>
        <name>NADP(+)</name>
        <dbReference type="ChEBI" id="CHEBI:58349"/>
    </ligand>
</feature>
<sequence length="377" mass="41788">MYVTDQDYMKRAIELAKKGEGWTNPNPMVGAVIVKDGRIIGEGYHARCGELHAERNAIASLTESAEGATLYVTLEPCCHYGKTPPCTEAILEQKIKKVVIGSRDPNPKVAGKGAKILRDAGVAVVEDFMRDKCDELNPIFFHYITTKTPYVVMKYAMTLDGKIATKTGASKWITQEAARREVQYMRHRYMGIMVGIGTVLADDPMLNVRVEGLKSPVRIICDSKLRIPLDSQIVKSAREYRTIVAYADLENVEKKKEILQTMGVEIVFCPDMKKHVNLKHLMEYLGKENIDSILLEGGGTLNDSALRAGVVQEVQAFIAPKIFGGAGSRTPVDGIGIELPSQAAVLKFKDICQIGEDLKITCQVLRKEQEELCLQEL</sequence>
<feature type="binding site" evidence="18">
    <location>
        <position position="52"/>
    </location>
    <ligand>
        <name>Zn(2+)</name>
        <dbReference type="ChEBI" id="CHEBI:29105"/>
        <note>catalytic</note>
    </ligand>
</feature>
<proteinExistence type="inferred from homology"/>
<evidence type="ECO:0000256" key="2">
    <source>
        <dbReference type="ARBA" id="ARBA00004882"/>
    </source>
</evidence>
<evidence type="ECO:0000313" key="20">
    <source>
        <dbReference type="EMBL" id="EDR48381.1"/>
    </source>
</evidence>
<dbReference type="NCBIfam" id="TIGR00326">
    <property type="entry name" value="eubact_ribD"/>
    <property type="match status" value="1"/>
</dbReference>
<dbReference type="InterPro" id="IPR024072">
    <property type="entry name" value="DHFR-like_dom_sf"/>
</dbReference>
<organism evidence="20 21">
    <name type="scientific">Dorea formicigenerans ATCC 27755</name>
    <dbReference type="NCBI Taxonomy" id="411461"/>
    <lineage>
        <taxon>Bacteria</taxon>
        <taxon>Bacillati</taxon>
        <taxon>Bacillota</taxon>
        <taxon>Clostridia</taxon>
        <taxon>Lachnospirales</taxon>
        <taxon>Lachnospiraceae</taxon>
        <taxon>Dorea</taxon>
    </lineage>
</organism>
<comment type="caution">
    <text evidence="20">The sequence shown here is derived from an EMBL/GenBank/DDBJ whole genome shotgun (WGS) entry which is preliminary data.</text>
</comment>
<keyword evidence="11 15" id="KW-0560">Oxidoreductase</keyword>
<evidence type="ECO:0000256" key="15">
    <source>
        <dbReference type="PIRNR" id="PIRNR006769"/>
    </source>
</evidence>
<dbReference type="InterPro" id="IPR016193">
    <property type="entry name" value="Cytidine_deaminase-like"/>
</dbReference>
<evidence type="ECO:0000256" key="10">
    <source>
        <dbReference type="ARBA" id="ARBA00022857"/>
    </source>
</evidence>
<comment type="function">
    <text evidence="1 15">Converts 2,5-diamino-6-(ribosylamino)-4(3h)-pyrimidinone 5'-phosphate into 5-amino-6-(ribosylamino)-2,4(1h,3h)-pyrimidinedione 5'-phosphate.</text>
</comment>
<keyword evidence="6 15" id="KW-0686">Riboflavin biosynthesis</keyword>
<dbReference type="AlphaFoldDB" id="B0G234"/>
<dbReference type="PANTHER" id="PTHR38011:SF7">
    <property type="entry name" value="2,5-DIAMINO-6-RIBOSYLAMINO-4(3H)-PYRIMIDINONE 5'-PHOSPHATE REDUCTASE"/>
    <property type="match status" value="1"/>
</dbReference>
<dbReference type="PANTHER" id="PTHR38011">
    <property type="entry name" value="DIHYDROFOLATE REDUCTASE FAMILY PROTEIN (AFU_ORTHOLOGUE AFUA_8G06820)"/>
    <property type="match status" value="1"/>
</dbReference>
<comment type="catalytic activity">
    <reaction evidence="13 15">
        <text>5-amino-6-(5-phospho-D-ribitylamino)uracil + NADP(+) = 5-amino-6-(5-phospho-D-ribosylamino)uracil + NADPH + H(+)</text>
        <dbReference type="Rhea" id="RHEA:17845"/>
        <dbReference type="ChEBI" id="CHEBI:15378"/>
        <dbReference type="ChEBI" id="CHEBI:57783"/>
        <dbReference type="ChEBI" id="CHEBI:58349"/>
        <dbReference type="ChEBI" id="CHEBI:58421"/>
        <dbReference type="ChEBI" id="CHEBI:58453"/>
        <dbReference type="EC" id="1.1.1.193"/>
    </reaction>
</comment>
<evidence type="ECO:0000259" key="19">
    <source>
        <dbReference type="PROSITE" id="PS51747"/>
    </source>
</evidence>
<dbReference type="NCBIfam" id="TIGR00227">
    <property type="entry name" value="ribD_Cterm"/>
    <property type="match status" value="1"/>
</dbReference>
<evidence type="ECO:0000256" key="9">
    <source>
        <dbReference type="ARBA" id="ARBA00022833"/>
    </source>
</evidence>
<reference evidence="20 21" key="2">
    <citation type="submission" date="2007-10" db="EMBL/GenBank/DDBJ databases">
        <authorList>
            <person name="Fulton L."/>
            <person name="Clifton S."/>
            <person name="Fulton B."/>
            <person name="Xu J."/>
            <person name="Minx P."/>
            <person name="Pepin K.H."/>
            <person name="Johnson M."/>
            <person name="Thiruvilangam P."/>
            <person name="Bhonagiri V."/>
            <person name="Nash W.E."/>
            <person name="Wang C."/>
            <person name="Mardis E.R."/>
            <person name="Wilson R.K."/>
        </authorList>
    </citation>
    <scope>NUCLEOTIDE SEQUENCE [LARGE SCALE GENOMIC DNA]</scope>
    <source>
        <strain evidence="20 21">ATCC 27755</strain>
    </source>
</reference>
<dbReference type="Pfam" id="PF01872">
    <property type="entry name" value="RibD_C"/>
    <property type="match status" value="1"/>
</dbReference>
<dbReference type="PROSITE" id="PS51747">
    <property type="entry name" value="CYT_DCMP_DEAMINASES_2"/>
    <property type="match status" value="1"/>
</dbReference>
<feature type="binding site" evidence="18">
    <location>
        <position position="86"/>
    </location>
    <ligand>
        <name>Zn(2+)</name>
        <dbReference type="ChEBI" id="CHEBI:29105"/>
        <note>catalytic</note>
    </ligand>
</feature>
<evidence type="ECO:0000313" key="21">
    <source>
        <dbReference type="Proteomes" id="UP000005359"/>
    </source>
</evidence>
<dbReference type="SUPFAM" id="SSF53597">
    <property type="entry name" value="Dihydrofolate reductase-like"/>
    <property type="match status" value="1"/>
</dbReference>
<dbReference type="InterPro" id="IPR002125">
    <property type="entry name" value="CMP_dCMP_dom"/>
</dbReference>
<reference evidence="20 21" key="1">
    <citation type="submission" date="2007-10" db="EMBL/GenBank/DDBJ databases">
        <title>Draft genome sequence of Dorea formicigenerans(ATCC 27755).</title>
        <authorList>
            <person name="Sudarsanam P."/>
            <person name="Ley R."/>
            <person name="Guruge J."/>
            <person name="Turnbaugh P.J."/>
            <person name="Mahowald M."/>
            <person name="Liep D."/>
            <person name="Gordon J."/>
        </authorList>
    </citation>
    <scope>NUCLEOTIDE SEQUENCE [LARGE SCALE GENOMIC DNA]</scope>
    <source>
        <strain evidence="20 21">ATCC 27755</strain>
    </source>
</reference>
<feature type="binding site" evidence="17">
    <location>
        <position position="172"/>
    </location>
    <ligand>
        <name>NADP(+)</name>
        <dbReference type="ChEBI" id="CHEBI:58349"/>
    </ligand>
</feature>
<feature type="binding site" evidence="17">
    <location>
        <position position="209"/>
    </location>
    <ligand>
        <name>substrate</name>
    </ligand>
</feature>
<dbReference type="InterPro" id="IPR050765">
    <property type="entry name" value="Riboflavin_Biosynth_HTPR"/>
</dbReference>
<dbReference type="Proteomes" id="UP000005359">
    <property type="component" value="Unassembled WGS sequence"/>
</dbReference>
<evidence type="ECO:0000256" key="14">
    <source>
        <dbReference type="ARBA" id="ARBA00049886"/>
    </source>
</evidence>
<feature type="binding site" evidence="17">
    <location>
        <position position="170"/>
    </location>
    <ligand>
        <name>substrate</name>
    </ligand>
</feature>
<evidence type="ECO:0000256" key="1">
    <source>
        <dbReference type="ARBA" id="ARBA00002151"/>
    </source>
</evidence>
<feature type="binding site" evidence="17">
    <location>
        <position position="206"/>
    </location>
    <ligand>
        <name>substrate</name>
    </ligand>
</feature>
<dbReference type="GO" id="GO:0008270">
    <property type="term" value="F:zinc ion binding"/>
    <property type="evidence" value="ECO:0007669"/>
    <property type="project" value="InterPro"/>
</dbReference>
<gene>
    <name evidence="20" type="primary">ribD</name>
    <name evidence="20" type="ORF">DORFOR_00288</name>
</gene>
<dbReference type="Gene3D" id="3.40.430.10">
    <property type="entry name" value="Dihydrofolate Reductase, subunit A"/>
    <property type="match status" value="1"/>
</dbReference>
<evidence type="ECO:0000256" key="6">
    <source>
        <dbReference type="ARBA" id="ARBA00022619"/>
    </source>
</evidence>
<evidence type="ECO:0000256" key="7">
    <source>
        <dbReference type="ARBA" id="ARBA00022723"/>
    </source>
</evidence>
<feature type="domain" description="CMP/dCMP-type deaminase" evidence="19">
    <location>
        <begin position="3"/>
        <end position="125"/>
    </location>
</feature>
<feature type="binding site" evidence="17">
    <location>
        <position position="156"/>
    </location>
    <ligand>
        <name>NADP(+)</name>
        <dbReference type="ChEBI" id="CHEBI:58349"/>
    </ligand>
</feature>
<name>B0G234_9FIRM</name>
<evidence type="ECO:0000256" key="11">
    <source>
        <dbReference type="ARBA" id="ARBA00023002"/>
    </source>
</evidence>
<dbReference type="InterPro" id="IPR011549">
    <property type="entry name" value="RibD_C"/>
</dbReference>
<comment type="pathway">
    <text evidence="2 15">Cofactor biosynthesis; riboflavin biosynthesis; 5-amino-6-(D-ribitylamino)uracil from GTP: step 2/4.</text>
</comment>
<dbReference type="GO" id="GO:0008703">
    <property type="term" value="F:5-amino-6-(5-phosphoribosylamino)uracil reductase activity"/>
    <property type="evidence" value="ECO:0007669"/>
    <property type="project" value="UniProtKB-EC"/>
</dbReference>
<dbReference type="FunFam" id="3.40.140.10:FF:000025">
    <property type="entry name" value="Riboflavin biosynthesis protein RibD"/>
    <property type="match status" value="1"/>
</dbReference>
<dbReference type="eggNOG" id="COG1985">
    <property type="taxonomic scope" value="Bacteria"/>
</dbReference>
<dbReference type="PaxDb" id="411461-DORFOR_00288"/>
<dbReference type="EMBL" id="AAXA02000006">
    <property type="protein sequence ID" value="EDR48381.1"/>
    <property type="molecule type" value="Genomic_DNA"/>
</dbReference>
<keyword evidence="7 15" id="KW-0479">Metal-binding</keyword>
<dbReference type="Pfam" id="PF00383">
    <property type="entry name" value="dCMP_cyt_deam_1"/>
    <property type="match status" value="1"/>
</dbReference>
<feature type="binding site" evidence="17">
    <location>
        <position position="186"/>
    </location>
    <ligand>
        <name>substrate</name>
    </ligand>
</feature>
<dbReference type="UniPathway" id="UPA00275">
    <property type="reaction ID" value="UER00401"/>
</dbReference>
<comment type="cofactor">
    <cofactor evidence="15 18">
        <name>Zn(2+)</name>
        <dbReference type="ChEBI" id="CHEBI:29105"/>
    </cofactor>
    <text evidence="15 18">Binds 1 zinc ion.</text>
</comment>
<evidence type="ECO:0000256" key="4">
    <source>
        <dbReference type="ARBA" id="ARBA00005259"/>
    </source>
</evidence>
<comment type="pathway">
    <text evidence="3 15">Cofactor biosynthesis; riboflavin biosynthesis; 5-amino-6-(D-ribitylamino)uracil from GTP: step 3/4.</text>
</comment>
<evidence type="ECO:0000256" key="18">
    <source>
        <dbReference type="PIRSR" id="PIRSR006769-3"/>
    </source>
</evidence>
<dbReference type="EC" id="3.5.4.26" evidence="15"/>
<protein>
    <recommendedName>
        <fullName evidence="15">Riboflavin biosynthesis protein RibD</fullName>
    </recommendedName>
    <domain>
        <recommendedName>
            <fullName evidence="15">Diaminohydroxyphosphoribosylaminopyrimidine deaminase</fullName>
            <shortName evidence="15">DRAP deaminase</shortName>
            <ecNumber evidence="15">3.5.4.26</ecNumber>
        </recommendedName>
        <alternativeName>
            <fullName evidence="15">Riboflavin-specific deaminase</fullName>
        </alternativeName>
    </domain>
    <domain>
        <recommendedName>
            <fullName evidence="15">5-amino-6-(5-phosphoribosylamino)uracil reductase</fullName>
            <ecNumber evidence="15">1.1.1.193</ecNumber>
        </recommendedName>
        <alternativeName>
            <fullName evidence="15">HTP reductase</fullName>
        </alternativeName>
    </domain>
</protein>
<comment type="similarity">
    <text evidence="5 15">In the C-terminal section; belongs to the HTP reductase family.</text>
</comment>
<evidence type="ECO:0000256" key="3">
    <source>
        <dbReference type="ARBA" id="ARBA00004910"/>
    </source>
</evidence>
<keyword evidence="9 15" id="KW-0862">Zinc</keyword>
<evidence type="ECO:0000256" key="8">
    <source>
        <dbReference type="ARBA" id="ARBA00022801"/>
    </source>
</evidence>
<keyword evidence="12" id="KW-0511">Multifunctional enzyme</keyword>
<evidence type="ECO:0000256" key="12">
    <source>
        <dbReference type="ARBA" id="ARBA00023268"/>
    </source>
</evidence>
<evidence type="ECO:0000256" key="17">
    <source>
        <dbReference type="PIRSR" id="PIRSR006769-2"/>
    </source>
</evidence>
<feature type="binding site" evidence="17">
    <location>
        <position position="296"/>
    </location>
    <ligand>
        <name>substrate</name>
    </ligand>
</feature>
<feature type="binding site" evidence="17">
    <location>
        <position position="198"/>
    </location>
    <ligand>
        <name>NADP(+)</name>
        <dbReference type="ChEBI" id="CHEBI:58349"/>
    </ligand>
</feature>
<accession>B0G234</accession>
<dbReference type="InterPro" id="IPR016192">
    <property type="entry name" value="APOBEC/CMP_deaminase_Zn-bd"/>
</dbReference>
<keyword evidence="10 15" id="KW-0521">NADP</keyword>
<dbReference type="PIRSF" id="PIRSF006769">
    <property type="entry name" value="RibD"/>
    <property type="match status" value="1"/>
</dbReference>
<dbReference type="SUPFAM" id="SSF53927">
    <property type="entry name" value="Cytidine deaminase-like"/>
    <property type="match status" value="1"/>
</dbReference>
<dbReference type="STRING" id="411461.DORFOR_00288"/>
<dbReference type="InterPro" id="IPR002734">
    <property type="entry name" value="RibDG_C"/>
</dbReference>
<feature type="active site" description="Proton donor" evidence="16">
    <location>
        <position position="54"/>
    </location>
</feature>
<dbReference type="PROSITE" id="PS00903">
    <property type="entry name" value="CYT_DCMP_DEAMINASES_1"/>
    <property type="match status" value="1"/>
</dbReference>
<dbReference type="GO" id="GO:0008835">
    <property type="term" value="F:diaminohydroxyphosphoribosylaminopyrimidine deaminase activity"/>
    <property type="evidence" value="ECO:0007669"/>
    <property type="project" value="UniProtKB-EC"/>
</dbReference>